<dbReference type="InterPro" id="IPR002686">
    <property type="entry name" value="Transposase_17"/>
</dbReference>
<proteinExistence type="predicted"/>
<dbReference type="EMBL" id="JBHRTS010000008">
    <property type="protein sequence ID" value="MFC3195553.1"/>
    <property type="molecule type" value="Genomic_DNA"/>
</dbReference>
<evidence type="ECO:0000313" key="3">
    <source>
        <dbReference type="Proteomes" id="UP001595533"/>
    </source>
</evidence>
<dbReference type="PANTHER" id="PTHR34322:SF2">
    <property type="entry name" value="TRANSPOSASE IS200-LIKE DOMAIN-CONTAINING PROTEIN"/>
    <property type="match status" value="1"/>
</dbReference>
<evidence type="ECO:0000259" key="1">
    <source>
        <dbReference type="SMART" id="SM01321"/>
    </source>
</evidence>
<dbReference type="Gene3D" id="3.30.70.1290">
    <property type="entry name" value="Transposase IS200-like"/>
    <property type="match status" value="1"/>
</dbReference>
<dbReference type="SUPFAM" id="SSF143422">
    <property type="entry name" value="Transposase IS200-like"/>
    <property type="match status" value="1"/>
</dbReference>
<organism evidence="2 3">
    <name type="scientific">Marinicella sediminis</name>
    <dbReference type="NCBI Taxonomy" id="1792834"/>
    <lineage>
        <taxon>Bacteria</taxon>
        <taxon>Pseudomonadati</taxon>
        <taxon>Pseudomonadota</taxon>
        <taxon>Gammaproteobacteria</taxon>
        <taxon>Lysobacterales</taxon>
        <taxon>Marinicellaceae</taxon>
        <taxon>Marinicella</taxon>
    </lineage>
</organism>
<sequence length="311" mass="36068">MGLARKYQISVSETPYYHIVSRCVRRAFLCGDDRASGRSFEHRRTWVVERMKYLARLFSIDICAYAVMSNHFHIVLKVNNNKDWTDKRVLMAWGGLFDLPGPCEPYIRGEHLSKPQLDFVIQKADVYRKRLRSISWFMKCLNEYIARRANIEDNCTGHFWESRFKSQALLDERALLTCMAYVDLNPIRAAMCKTPEQSDYTSIQERIKDKKTRLIGFGYDKNDLPFSLSGYLDLVDYSGRVILENKRGYIPENLPPILDRLGLDPDTWLDELKGFKSVGFSAVGTVERIKNFCQKVGKKFAVGHRLKPALE</sequence>
<dbReference type="PANTHER" id="PTHR34322">
    <property type="entry name" value="TRANSPOSASE, Y1_TNP DOMAIN-CONTAINING"/>
    <property type="match status" value="1"/>
</dbReference>
<dbReference type="Proteomes" id="UP001595533">
    <property type="component" value="Unassembled WGS sequence"/>
</dbReference>
<feature type="domain" description="Transposase IS200-like" evidence="1">
    <location>
        <begin position="12"/>
        <end position="185"/>
    </location>
</feature>
<accession>A0ABV7JFH2</accession>
<protein>
    <submittedName>
        <fullName evidence="2">Transposase</fullName>
    </submittedName>
</protein>
<name>A0ABV7JFH2_9GAMM</name>
<dbReference type="InterPro" id="IPR036515">
    <property type="entry name" value="Transposase_17_sf"/>
</dbReference>
<dbReference type="SMART" id="SM01321">
    <property type="entry name" value="Y1_Tnp"/>
    <property type="match status" value="1"/>
</dbReference>
<gene>
    <name evidence="2" type="ORF">ACFODZ_14960</name>
</gene>
<evidence type="ECO:0000313" key="2">
    <source>
        <dbReference type="EMBL" id="MFC3195553.1"/>
    </source>
</evidence>
<comment type="caution">
    <text evidence="2">The sequence shown here is derived from an EMBL/GenBank/DDBJ whole genome shotgun (WGS) entry which is preliminary data.</text>
</comment>
<reference evidence="3" key="1">
    <citation type="journal article" date="2019" name="Int. J. Syst. Evol. Microbiol.">
        <title>The Global Catalogue of Microorganisms (GCM) 10K type strain sequencing project: providing services to taxonomists for standard genome sequencing and annotation.</title>
        <authorList>
            <consortium name="The Broad Institute Genomics Platform"/>
            <consortium name="The Broad Institute Genome Sequencing Center for Infectious Disease"/>
            <person name="Wu L."/>
            <person name="Ma J."/>
        </authorList>
    </citation>
    <scope>NUCLEOTIDE SEQUENCE [LARGE SCALE GENOMIC DNA]</scope>
    <source>
        <strain evidence="3">KCTC 42953</strain>
    </source>
</reference>
<keyword evidence="3" id="KW-1185">Reference proteome</keyword>
<dbReference type="RefSeq" id="WP_379876663.1">
    <property type="nucleotide sequence ID" value="NZ_JBHRTS010000008.1"/>
</dbReference>